<dbReference type="Proteomes" id="UP001370590">
    <property type="component" value="Unassembled WGS sequence"/>
</dbReference>
<dbReference type="PANTHER" id="PTHR30204:SF98">
    <property type="entry name" value="HTH-TYPE TRANSCRIPTIONAL REGULATOR ADHR"/>
    <property type="match status" value="1"/>
</dbReference>
<feature type="domain" description="HTH merR-type" evidence="3">
    <location>
        <begin position="1"/>
        <end position="69"/>
    </location>
</feature>
<keyword evidence="1" id="KW-0238">DNA-binding</keyword>
<accession>A0ABU8SLQ9</accession>
<dbReference type="InterPro" id="IPR000551">
    <property type="entry name" value="MerR-type_HTH_dom"/>
</dbReference>
<organism evidence="4 5">
    <name type="scientific">Nicoliella lavandulae</name>
    <dbReference type="NCBI Taxonomy" id="3082954"/>
    <lineage>
        <taxon>Bacteria</taxon>
        <taxon>Bacillati</taxon>
        <taxon>Bacillota</taxon>
        <taxon>Bacilli</taxon>
        <taxon>Lactobacillales</taxon>
        <taxon>Lactobacillaceae</taxon>
        <taxon>Nicoliella</taxon>
    </lineage>
</organism>
<dbReference type="InterPro" id="IPR009061">
    <property type="entry name" value="DNA-bd_dom_put_sf"/>
</dbReference>
<keyword evidence="5" id="KW-1185">Reference proteome</keyword>
<reference evidence="4 5" key="1">
    <citation type="submission" date="2023-10" db="EMBL/GenBank/DDBJ databases">
        <title>Nicoliella lavandulae sp. nov. isolated from Lavandula angustifolia flowers.</title>
        <authorList>
            <person name="Alcantara C."/>
            <person name="Zuniga M."/>
            <person name="Landete J.M."/>
            <person name="Monedero V."/>
        </authorList>
    </citation>
    <scope>NUCLEOTIDE SEQUENCE [LARGE SCALE GENOMIC DNA]</scope>
    <source>
        <strain evidence="4 5">Es01</strain>
    </source>
</reference>
<evidence type="ECO:0000313" key="4">
    <source>
        <dbReference type="EMBL" id="MEJ6400833.1"/>
    </source>
</evidence>
<feature type="coiled-coil region" evidence="2">
    <location>
        <begin position="74"/>
        <end position="129"/>
    </location>
</feature>
<dbReference type="Gene3D" id="1.10.1660.10">
    <property type="match status" value="1"/>
</dbReference>
<dbReference type="CDD" id="cd01109">
    <property type="entry name" value="HTH_YyaN"/>
    <property type="match status" value="1"/>
</dbReference>
<dbReference type="PANTHER" id="PTHR30204">
    <property type="entry name" value="REDOX-CYCLING DRUG-SENSING TRANSCRIPTIONAL ACTIVATOR SOXR"/>
    <property type="match status" value="1"/>
</dbReference>
<name>A0ABU8SLQ9_9LACO</name>
<gene>
    <name evidence="4" type="ORF">R4146_06700</name>
</gene>
<sequence length="134" mass="15977">MNIKKASEITKVPASTIRYYEKEHIIPYVDRNDSGIRDFDEHLIRRINFAKTMRAAGMEIDALKKYIYLFDKVKDSESDQLQLLKQQKEIMEEKRDDIQAAIDHLNYKIDHFNDHMQATENELRDLEKVHKNKP</sequence>
<dbReference type="Pfam" id="PF13411">
    <property type="entry name" value="MerR_1"/>
    <property type="match status" value="1"/>
</dbReference>
<evidence type="ECO:0000256" key="2">
    <source>
        <dbReference type="SAM" id="Coils"/>
    </source>
</evidence>
<dbReference type="SMART" id="SM00422">
    <property type="entry name" value="HTH_MERR"/>
    <property type="match status" value="1"/>
</dbReference>
<dbReference type="RefSeq" id="WP_339960689.1">
    <property type="nucleotide sequence ID" value="NZ_JAWMWH010000003.1"/>
</dbReference>
<comment type="caution">
    <text evidence="4">The sequence shown here is derived from an EMBL/GenBank/DDBJ whole genome shotgun (WGS) entry which is preliminary data.</text>
</comment>
<dbReference type="PROSITE" id="PS50937">
    <property type="entry name" value="HTH_MERR_2"/>
    <property type="match status" value="1"/>
</dbReference>
<proteinExistence type="predicted"/>
<evidence type="ECO:0000256" key="1">
    <source>
        <dbReference type="ARBA" id="ARBA00023125"/>
    </source>
</evidence>
<dbReference type="EMBL" id="JAWMWH010000003">
    <property type="protein sequence ID" value="MEJ6400833.1"/>
    <property type="molecule type" value="Genomic_DNA"/>
</dbReference>
<evidence type="ECO:0000313" key="5">
    <source>
        <dbReference type="Proteomes" id="UP001370590"/>
    </source>
</evidence>
<dbReference type="SUPFAM" id="SSF46955">
    <property type="entry name" value="Putative DNA-binding domain"/>
    <property type="match status" value="1"/>
</dbReference>
<evidence type="ECO:0000259" key="3">
    <source>
        <dbReference type="PROSITE" id="PS50937"/>
    </source>
</evidence>
<protein>
    <submittedName>
        <fullName evidence="4">MerR family transcriptional regulator</fullName>
    </submittedName>
</protein>
<dbReference type="InterPro" id="IPR047057">
    <property type="entry name" value="MerR_fam"/>
</dbReference>
<keyword evidence="2" id="KW-0175">Coiled coil</keyword>